<proteinExistence type="predicted"/>
<sequence>MKCEKFVTFQNVDFVTLITSLKVSRVLFMEARYYELPPNFDRR</sequence>
<gene>
    <name evidence="1" type="ORF">HNQ64_004448</name>
</gene>
<evidence type="ECO:0000313" key="2">
    <source>
        <dbReference type="Proteomes" id="UP000534294"/>
    </source>
</evidence>
<accession>A0A7W7YQ71</accession>
<comment type="caution">
    <text evidence="1">The sequence shown here is derived from an EMBL/GenBank/DDBJ whole genome shotgun (WGS) entry which is preliminary data.</text>
</comment>
<reference evidence="1 2" key="1">
    <citation type="submission" date="2020-08" db="EMBL/GenBank/DDBJ databases">
        <title>Genomic Encyclopedia of Type Strains, Phase IV (KMG-IV): sequencing the most valuable type-strain genomes for metagenomic binning, comparative biology and taxonomic classification.</title>
        <authorList>
            <person name="Goeker M."/>
        </authorList>
    </citation>
    <scope>NUCLEOTIDE SEQUENCE [LARGE SCALE GENOMIC DNA]</scope>
    <source>
        <strain evidence="1 2">DSM 12251</strain>
    </source>
</reference>
<evidence type="ECO:0000313" key="1">
    <source>
        <dbReference type="EMBL" id="MBB5040167.1"/>
    </source>
</evidence>
<organism evidence="1 2">
    <name type="scientific">Prosthecobacter dejongeii</name>
    <dbReference type="NCBI Taxonomy" id="48465"/>
    <lineage>
        <taxon>Bacteria</taxon>
        <taxon>Pseudomonadati</taxon>
        <taxon>Verrucomicrobiota</taxon>
        <taxon>Verrucomicrobiia</taxon>
        <taxon>Verrucomicrobiales</taxon>
        <taxon>Verrucomicrobiaceae</taxon>
        <taxon>Prosthecobacter</taxon>
    </lineage>
</organism>
<dbReference type="AlphaFoldDB" id="A0A7W7YQ71"/>
<dbReference type="Proteomes" id="UP000534294">
    <property type="component" value="Unassembled WGS sequence"/>
</dbReference>
<dbReference type="EMBL" id="JACHIF010000012">
    <property type="protein sequence ID" value="MBB5040167.1"/>
    <property type="molecule type" value="Genomic_DNA"/>
</dbReference>
<keyword evidence="2" id="KW-1185">Reference proteome</keyword>
<protein>
    <submittedName>
        <fullName evidence="1">Uncharacterized protein</fullName>
    </submittedName>
</protein>
<name>A0A7W7YQ71_9BACT</name>